<evidence type="ECO:0000256" key="3">
    <source>
        <dbReference type="ARBA" id="ARBA00022741"/>
    </source>
</evidence>
<keyword evidence="3" id="KW-0547">Nucleotide-binding</keyword>
<evidence type="ECO:0000259" key="7">
    <source>
        <dbReference type="Pfam" id="PF00294"/>
    </source>
</evidence>
<organism evidence="8 9">
    <name type="scientific">Kroppenstedtia eburnea</name>
    <dbReference type="NCBI Taxonomy" id="714067"/>
    <lineage>
        <taxon>Bacteria</taxon>
        <taxon>Bacillati</taxon>
        <taxon>Bacillota</taxon>
        <taxon>Bacilli</taxon>
        <taxon>Bacillales</taxon>
        <taxon>Thermoactinomycetaceae</taxon>
        <taxon>Kroppenstedtia</taxon>
    </lineage>
</organism>
<comment type="similarity">
    <text evidence="1 6">Belongs to the carbohydrate kinase PfkB family.</text>
</comment>
<evidence type="ECO:0000256" key="6">
    <source>
        <dbReference type="RuleBase" id="RU003704"/>
    </source>
</evidence>
<evidence type="ECO:0000256" key="5">
    <source>
        <dbReference type="ARBA" id="ARBA00022840"/>
    </source>
</evidence>
<keyword evidence="9" id="KW-1185">Reference proteome</keyword>
<keyword evidence="2 6" id="KW-0808">Transferase</keyword>
<dbReference type="PANTHER" id="PTHR43085">
    <property type="entry name" value="HEXOKINASE FAMILY MEMBER"/>
    <property type="match status" value="1"/>
</dbReference>
<dbReference type="InterPro" id="IPR011611">
    <property type="entry name" value="PfkB_dom"/>
</dbReference>
<accession>A0A1N7IWF3</accession>
<dbReference type="InterPro" id="IPR029056">
    <property type="entry name" value="Ribokinase-like"/>
</dbReference>
<evidence type="ECO:0000313" key="9">
    <source>
        <dbReference type="Proteomes" id="UP000186795"/>
    </source>
</evidence>
<dbReference type="Proteomes" id="UP000186795">
    <property type="component" value="Unassembled WGS sequence"/>
</dbReference>
<dbReference type="GO" id="GO:0005524">
    <property type="term" value="F:ATP binding"/>
    <property type="evidence" value="ECO:0007669"/>
    <property type="project" value="UniProtKB-KW"/>
</dbReference>
<dbReference type="OrthoDB" id="9813569at2"/>
<evidence type="ECO:0000256" key="1">
    <source>
        <dbReference type="ARBA" id="ARBA00010688"/>
    </source>
</evidence>
<reference evidence="9" key="1">
    <citation type="submission" date="2017-01" db="EMBL/GenBank/DDBJ databases">
        <authorList>
            <person name="Varghese N."/>
            <person name="Submissions S."/>
        </authorList>
    </citation>
    <scope>NUCLEOTIDE SEQUENCE [LARGE SCALE GENOMIC DNA]</scope>
    <source>
        <strain evidence="9">DSM 45196</strain>
    </source>
</reference>
<dbReference type="PROSITE" id="PS00583">
    <property type="entry name" value="PFKB_KINASES_1"/>
    <property type="match status" value="1"/>
</dbReference>
<dbReference type="GO" id="GO:0008865">
    <property type="term" value="F:fructokinase activity"/>
    <property type="evidence" value="ECO:0007669"/>
    <property type="project" value="UniProtKB-ARBA"/>
</dbReference>
<dbReference type="InterPro" id="IPR002139">
    <property type="entry name" value="Ribo/fructo_kinase"/>
</dbReference>
<feature type="domain" description="Carbohydrate kinase PfkB" evidence="7">
    <location>
        <begin position="2"/>
        <end position="302"/>
    </location>
</feature>
<dbReference type="InterPro" id="IPR050306">
    <property type="entry name" value="PfkB_Carbo_kinase"/>
</dbReference>
<keyword evidence="5" id="KW-0067">ATP-binding</keyword>
<dbReference type="RefSeq" id="WP_040387200.1">
    <property type="nucleotide sequence ID" value="NZ_CP048103.1"/>
</dbReference>
<dbReference type="SUPFAM" id="SSF53613">
    <property type="entry name" value="Ribokinase-like"/>
    <property type="match status" value="1"/>
</dbReference>
<evidence type="ECO:0000313" key="8">
    <source>
        <dbReference type="EMBL" id="SIS41410.1"/>
    </source>
</evidence>
<keyword evidence="4 6" id="KW-0418">Kinase</keyword>
<dbReference type="EMBL" id="FTOD01000001">
    <property type="protein sequence ID" value="SIS41410.1"/>
    <property type="molecule type" value="Genomic_DNA"/>
</dbReference>
<evidence type="ECO:0000256" key="2">
    <source>
        <dbReference type="ARBA" id="ARBA00022679"/>
    </source>
</evidence>
<dbReference type="PROSITE" id="PS00584">
    <property type="entry name" value="PFKB_KINASES_2"/>
    <property type="match status" value="1"/>
</dbReference>
<sequence length="311" mass="33006">MNGVICLGEALIDFIPLDGDHLTYKKAPGGAPANVAVGIAKLGGKSTFIGKVGDDVLGHFLIETLTGFGVDVSSMVLTDEVRTGVTFVTLEPSGERDFSFYIDPSADRFLQKEELDPAVFAGQKIFHFGSISLISEPAKSATLHAAALAKNKGMLTSYDPNLRLSLWDSAEQAKETILAALPYVDLLKMSEEELLFLTGCDTLEEGMNQLPDLPLIVVTLGEEGSLYRFQGETGRVPAMDCKVVDTTGAGDAFVSGILYSLNESQKGLAELSAPDIAEMLRFANVSGGLATTKKGALTGLPTLAEIQAILK</sequence>
<dbReference type="Pfam" id="PF00294">
    <property type="entry name" value="PfkB"/>
    <property type="match status" value="1"/>
</dbReference>
<protein>
    <submittedName>
        <fullName evidence="8">Fructokinase</fullName>
    </submittedName>
</protein>
<dbReference type="NCBIfam" id="NF006957">
    <property type="entry name" value="PRK09434.1"/>
    <property type="match status" value="1"/>
</dbReference>
<dbReference type="PRINTS" id="PR00990">
    <property type="entry name" value="RIBOKINASE"/>
</dbReference>
<dbReference type="Gene3D" id="3.40.1190.20">
    <property type="match status" value="1"/>
</dbReference>
<dbReference type="PANTHER" id="PTHR43085:SF1">
    <property type="entry name" value="PSEUDOURIDINE KINASE-RELATED"/>
    <property type="match status" value="1"/>
</dbReference>
<evidence type="ECO:0000256" key="4">
    <source>
        <dbReference type="ARBA" id="ARBA00022777"/>
    </source>
</evidence>
<proteinExistence type="inferred from homology"/>
<gene>
    <name evidence="8" type="ORF">SAMN05421790_101436</name>
</gene>
<dbReference type="GO" id="GO:0006000">
    <property type="term" value="P:fructose metabolic process"/>
    <property type="evidence" value="ECO:0007669"/>
    <property type="project" value="UniProtKB-ARBA"/>
</dbReference>
<name>A0A1N7IWF3_9BACL</name>
<dbReference type="InterPro" id="IPR002173">
    <property type="entry name" value="Carboh/pur_kinase_PfkB_CS"/>
</dbReference>
<dbReference type="AlphaFoldDB" id="A0A1N7IWF3"/>
<dbReference type="CDD" id="cd01167">
    <property type="entry name" value="bac_FRK"/>
    <property type="match status" value="1"/>
</dbReference>